<dbReference type="GO" id="GO:0005743">
    <property type="term" value="C:mitochondrial inner membrane"/>
    <property type="evidence" value="ECO:0007669"/>
    <property type="project" value="TreeGrafter"/>
</dbReference>
<dbReference type="GO" id="GO:0010328">
    <property type="term" value="F:auxin influx transmembrane transporter activity"/>
    <property type="evidence" value="ECO:0007669"/>
    <property type="project" value="UniProtKB-ARBA"/>
</dbReference>
<dbReference type="PROSITE" id="PS50893">
    <property type="entry name" value="ABC_TRANSPORTER_2"/>
    <property type="match status" value="2"/>
</dbReference>
<feature type="compositionally biased region" description="Polar residues" evidence="11">
    <location>
        <begin position="9"/>
        <end position="29"/>
    </location>
</feature>
<keyword evidence="8 12" id="KW-1133">Transmembrane helix</keyword>
<feature type="transmembrane region" description="Helical" evidence="12">
    <location>
        <begin position="840"/>
        <end position="870"/>
    </location>
</feature>
<dbReference type="GO" id="GO:0090374">
    <property type="term" value="P:oligopeptide export from mitochondrion"/>
    <property type="evidence" value="ECO:0007669"/>
    <property type="project" value="TreeGrafter"/>
</dbReference>
<keyword evidence="16" id="KW-1185">Reference proteome</keyword>
<evidence type="ECO:0000313" key="16">
    <source>
        <dbReference type="Proteomes" id="UP001324115"/>
    </source>
</evidence>
<dbReference type="Gene3D" id="3.40.50.300">
    <property type="entry name" value="P-loop containing nucleotide triphosphate hydrolases"/>
    <property type="match status" value="2"/>
</dbReference>
<feature type="domain" description="ABC transporter" evidence="13">
    <location>
        <begin position="375"/>
        <end position="611"/>
    </location>
</feature>
<feature type="transmembrane region" description="Helical" evidence="12">
    <location>
        <begin position="754"/>
        <end position="772"/>
    </location>
</feature>
<feature type="region of interest" description="Disordered" evidence="11">
    <location>
        <begin position="1"/>
        <end position="29"/>
    </location>
</feature>
<proteinExistence type="inferred from homology"/>
<organism evidence="15 16">
    <name type="scientific">Quercus rubra</name>
    <name type="common">Northern red oak</name>
    <name type="synonym">Quercus borealis</name>
    <dbReference type="NCBI Taxonomy" id="3512"/>
    <lineage>
        <taxon>Eukaryota</taxon>
        <taxon>Viridiplantae</taxon>
        <taxon>Streptophyta</taxon>
        <taxon>Embryophyta</taxon>
        <taxon>Tracheophyta</taxon>
        <taxon>Spermatophyta</taxon>
        <taxon>Magnoliopsida</taxon>
        <taxon>eudicotyledons</taxon>
        <taxon>Gunneridae</taxon>
        <taxon>Pentapetalae</taxon>
        <taxon>rosids</taxon>
        <taxon>fabids</taxon>
        <taxon>Fagales</taxon>
        <taxon>Fagaceae</taxon>
        <taxon>Quercus</taxon>
    </lineage>
</organism>
<feature type="transmembrane region" description="Helical" evidence="12">
    <location>
        <begin position="177"/>
        <end position="193"/>
    </location>
</feature>
<evidence type="ECO:0000256" key="3">
    <source>
        <dbReference type="ARBA" id="ARBA00022448"/>
    </source>
</evidence>
<dbReference type="EMBL" id="JAXUIC010000012">
    <property type="protein sequence ID" value="KAK4559537.1"/>
    <property type="molecule type" value="Genomic_DNA"/>
</dbReference>
<dbReference type="GO" id="GO:0015421">
    <property type="term" value="F:ABC-type oligopeptide transporter activity"/>
    <property type="evidence" value="ECO:0007669"/>
    <property type="project" value="TreeGrafter"/>
</dbReference>
<dbReference type="Pfam" id="PF00664">
    <property type="entry name" value="ABC_membrane"/>
    <property type="match status" value="2"/>
</dbReference>
<dbReference type="InterPro" id="IPR027417">
    <property type="entry name" value="P-loop_NTPase"/>
</dbReference>
<reference evidence="15 16" key="1">
    <citation type="journal article" date="2023" name="G3 (Bethesda)">
        <title>A haplotype-resolved chromosome-scale genome for Quercus rubra L. provides insights into the genetics of adaptive traits for red oak species.</title>
        <authorList>
            <person name="Kapoor B."/>
            <person name="Jenkins J."/>
            <person name="Schmutz J."/>
            <person name="Zhebentyayeva T."/>
            <person name="Kuelheim C."/>
            <person name="Coggeshall M."/>
            <person name="Heim C."/>
            <person name="Lasky J.R."/>
            <person name="Leites L."/>
            <person name="Islam-Faridi N."/>
            <person name="Romero-Severson J."/>
            <person name="DeLeo V.L."/>
            <person name="Lucas S.M."/>
            <person name="Lazic D."/>
            <person name="Gailing O."/>
            <person name="Carlson J."/>
            <person name="Staton M."/>
        </authorList>
    </citation>
    <scope>NUCLEOTIDE SEQUENCE [LARGE SCALE GENOMIC DNA]</scope>
    <source>
        <strain evidence="15">Pseudo-F2</strain>
    </source>
</reference>
<dbReference type="FunFam" id="1.20.1560.10:FF:000025">
    <property type="entry name" value="ABC transporter B family member 9"/>
    <property type="match status" value="1"/>
</dbReference>
<dbReference type="PROSITE" id="PS00211">
    <property type="entry name" value="ABC_TRANSPORTER_1"/>
    <property type="match status" value="2"/>
</dbReference>
<dbReference type="InterPro" id="IPR017871">
    <property type="entry name" value="ABC_transporter-like_CS"/>
</dbReference>
<keyword evidence="4 12" id="KW-0812">Transmembrane</keyword>
<dbReference type="FunFam" id="3.40.50.300:FF:000066">
    <property type="entry name" value="ABC transporter B family member 1"/>
    <property type="match status" value="2"/>
</dbReference>
<evidence type="ECO:0000256" key="5">
    <source>
        <dbReference type="ARBA" id="ARBA00022737"/>
    </source>
</evidence>
<dbReference type="FunFam" id="1.20.1560.10:FF:000044">
    <property type="entry name" value="ABC transporter B family member 9"/>
    <property type="match status" value="1"/>
</dbReference>
<feature type="transmembrane region" description="Helical" evidence="12">
    <location>
        <begin position="277"/>
        <end position="300"/>
    </location>
</feature>
<comment type="similarity">
    <text evidence="2">Belongs to the ABC transporter superfamily. ABCB family. Multidrug resistance exporter (TC 3.A.1.201) subfamily.</text>
</comment>
<evidence type="ECO:0000256" key="4">
    <source>
        <dbReference type="ARBA" id="ARBA00022692"/>
    </source>
</evidence>
<evidence type="ECO:0000313" key="15">
    <source>
        <dbReference type="EMBL" id="KAK4559537.1"/>
    </source>
</evidence>
<feature type="transmembrane region" description="Helical" evidence="12">
    <location>
        <begin position="710"/>
        <end position="733"/>
    </location>
</feature>
<evidence type="ECO:0000256" key="10">
    <source>
        <dbReference type="ARBA" id="ARBA00023180"/>
    </source>
</evidence>
<keyword evidence="7" id="KW-0067">ATP-binding</keyword>
<feature type="transmembrane region" description="Helical" evidence="12">
    <location>
        <begin position="53"/>
        <end position="81"/>
    </location>
</feature>
<accession>A0AAN7E0W3</accession>
<protein>
    <submittedName>
        <fullName evidence="15">Uncharacterized protein</fullName>
    </submittedName>
</protein>
<evidence type="ECO:0000256" key="12">
    <source>
        <dbReference type="SAM" id="Phobius"/>
    </source>
</evidence>
<dbReference type="InterPro" id="IPR011527">
    <property type="entry name" value="ABC1_TM_dom"/>
</dbReference>
<dbReference type="FunFam" id="1.20.1560.10:FF:000009">
    <property type="entry name" value="ABC transporter B family member 1"/>
    <property type="match status" value="1"/>
</dbReference>
<dbReference type="GO" id="GO:0005524">
    <property type="term" value="F:ATP binding"/>
    <property type="evidence" value="ECO:0007669"/>
    <property type="project" value="UniProtKB-KW"/>
</dbReference>
<name>A0AAN7E0W3_QUERU</name>
<dbReference type="SUPFAM" id="SSF90123">
    <property type="entry name" value="ABC transporter transmembrane region"/>
    <property type="match status" value="2"/>
</dbReference>
<keyword evidence="3" id="KW-0813">Transport</keyword>
<feature type="transmembrane region" description="Helical" evidence="12">
    <location>
        <begin position="935"/>
        <end position="959"/>
    </location>
</feature>
<dbReference type="InterPro" id="IPR003439">
    <property type="entry name" value="ABC_transporter-like_ATP-bd"/>
</dbReference>
<feature type="transmembrane region" description="Helical" evidence="12">
    <location>
        <begin position="101"/>
        <end position="121"/>
    </location>
</feature>
<evidence type="ECO:0000256" key="1">
    <source>
        <dbReference type="ARBA" id="ARBA00004651"/>
    </source>
</evidence>
<keyword evidence="10" id="KW-0325">Glycoprotein</keyword>
<evidence type="ECO:0000259" key="13">
    <source>
        <dbReference type="PROSITE" id="PS50893"/>
    </source>
</evidence>
<feature type="domain" description="ABC transporter" evidence="13">
    <location>
        <begin position="1035"/>
        <end position="1272"/>
    </location>
</feature>
<gene>
    <name evidence="15" type="ORF">RGQ29_008666</name>
</gene>
<dbReference type="GO" id="GO:0005886">
    <property type="term" value="C:plasma membrane"/>
    <property type="evidence" value="ECO:0007669"/>
    <property type="project" value="UniProtKB-SubCell"/>
</dbReference>
<keyword evidence="5" id="KW-0677">Repeat</keyword>
<dbReference type="SMART" id="SM00382">
    <property type="entry name" value="AAA"/>
    <property type="match status" value="2"/>
</dbReference>
<evidence type="ECO:0000256" key="6">
    <source>
        <dbReference type="ARBA" id="ARBA00022741"/>
    </source>
</evidence>
<dbReference type="SUPFAM" id="SSF52540">
    <property type="entry name" value="P-loop containing nucleoside triphosphate hydrolases"/>
    <property type="match status" value="2"/>
</dbReference>
<feature type="transmembrane region" description="Helical" evidence="12">
    <location>
        <begin position="199"/>
        <end position="220"/>
    </location>
</feature>
<dbReference type="InterPro" id="IPR003593">
    <property type="entry name" value="AAA+_ATPase"/>
</dbReference>
<evidence type="ECO:0000256" key="8">
    <source>
        <dbReference type="ARBA" id="ARBA00022989"/>
    </source>
</evidence>
<dbReference type="CDD" id="cd18578">
    <property type="entry name" value="ABC_6TM_Pgp_ABCB1_D2_like"/>
    <property type="match status" value="1"/>
</dbReference>
<sequence>MAVERSLDGNANSGLEGNASTNETTISNGNAEAKKTKTIPFHKLFSFADSTDIALMIFGTIGAIANGLGTPLMTIVFGDLIDSFGNNKNIVHEVSKISLKFVYLAVGIGFAAFLEVTCWMVTGVRQAARIRGLYLKTMLRQDVAFFDKETNTGEVVGRMSGDTILIEDAMGEKVGKFLQLISTFFGGFIIAFVRGWLLTLAICSAIPFIGIAGTIMSLVISKMSSRGQGAYAKAANVVEQTIGAMKTVASFAGEKQAITNYCKFLEYAYKSAVYEGLAAGVGIGVVVFVVFGSYSMAVYIGAKFILTKGYTGGKVMNILVAVLTSSMSLGQASPCMSAFAAGQAAAFKMFETIKRKPEMDPSTNGKKLDDIHGDIELRDVYFSYPARPDEQIFNGFSLYIPGGTTAALVGQSGSGKSTVISLIERFYDPQVGEVLIDGINLKEFQLKWIRWKIGLVSQEPLLFGSSIKDNIAYGKDGAAIEEIRAAAELANAAKFIDKLPQGLDTMVGEHGTQLSGGQKQRIAIARAILKDPRILLLDEATSALDTESERVVQEALDRIMVNRTTVIVAHRLSTVRNADMIAVIHKGKLVEKGSHSELLKDPDGAYSQLIRLQEANKVSKQDVNDQNKSEITVESFRQSSKRKAILKSISRGSSELANSSRRSLSLAFGLPSGLNITDAATEEPDSPSVAQQQAPEVSLRRLAYLNKPEIPVVLIGTVVSSISGVLLPVYSILASSVIKTFYEKPHELRKDSKFWALMFLVLGLVSLLTNPIQSYFFALAGSKLIERIRSMCFEKVVHMEVGWFDEPENSSGIIGAKLSSDAAKVRALVGDALAQMVQDIVTMITALVISFFASWELALIILSLVPLLGVNDYVQQRFMKGFSANSVKMYEEASQIANDAVGGIRIVASFCAEEKVMQLYEEKCQGPMKAGIKQALISGLGFGISFFFLYNVNAISFYAGGCLVQDGKTTFTSVFKVFFALTTAASALSKSSSFFKDFHRTKTAAASIFAIIDRKSKIDPSDESGMTLDNIKGEIKLCHVSFKYPSRPDIQIFKDLNLTIRAGKTIALIGESGSGKSTVISLLERFYDPDSGHIILDGIDIQKLQLKWLRQQMGLVSQEPALFNETIRANIAYGKGENVTEAEILAVSELANAHRFISGLQQGYDTIVGERGVQLSGGQKQRIAIARAIIKSPKILLLDEATSALDAESERVVQDALDQVMVNRTTVMVAHRLSTIKNADLIVVVRNGIIVEKGKHEALIKIKDGFYSSLVALHMSDSTA</sequence>
<comment type="subcellular location">
    <subcellularLocation>
        <location evidence="1">Cell membrane</location>
        <topology evidence="1">Multi-pass membrane protein</topology>
    </subcellularLocation>
</comment>
<comment type="caution">
    <text evidence="15">The sequence shown here is derived from an EMBL/GenBank/DDBJ whole genome shotgun (WGS) entry which is preliminary data.</text>
</comment>
<dbReference type="Proteomes" id="UP001324115">
    <property type="component" value="Unassembled WGS sequence"/>
</dbReference>
<dbReference type="AlphaFoldDB" id="A0AAN7E0W3"/>
<dbReference type="CDD" id="cd03249">
    <property type="entry name" value="ABC_MTABC3_MDL1_MDL2"/>
    <property type="match status" value="2"/>
</dbReference>
<dbReference type="GO" id="GO:0010329">
    <property type="term" value="F:auxin efflux transmembrane transporter activity"/>
    <property type="evidence" value="ECO:0007669"/>
    <property type="project" value="UniProtKB-ARBA"/>
</dbReference>
<dbReference type="PANTHER" id="PTHR43394:SF16">
    <property type="entry name" value="ABC TRANSPORTER B FAMILY MEMBER 4-LIKE ISOFORM X1"/>
    <property type="match status" value="1"/>
</dbReference>
<evidence type="ECO:0000256" key="11">
    <source>
        <dbReference type="SAM" id="MobiDB-lite"/>
    </source>
</evidence>
<keyword evidence="6" id="KW-0547">Nucleotide-binding</keyword>
<keyword evidence="9 12" id="KW-0472">Membrane</keyword>
<dbReference type="InterPro" id="IPR039421">
    <property type="entry name" value="Type_1_exporter"/>
</dbReference>
<feature type="domain" description="ABC transmembrane type-1" evidence="14">
    <location>
        <begin position="57"/>
        <end position="341"/>
    </location>
</feature>
<feature type="domain" description="ABC transmembrane type-1" evidence="14">
    <location>
        <begin position="714"/>
        <end position="1000"/>
    </location>
</feature>
<dbReference type="InterPro" id="IPR036640">
    <property type="entry name" value="ABC1_TM_sf"/>
</dbReference>
<dbReference type="Pfam" id="PF00005">
    <property type="entry name" value="ABC_tran"/>
    <property type="match status" value="2"/>
</dbReference>
<dbReference type="PANTHER" id="PTHR43394">
    <property type="entry name" value="ATP-DEPENDENT PERMEASE MDL1, MITOCHONDRIAL"/>
    <property type="match status" value="1"/>
</dbReference>
<evidence type="ECO:0000256" key="2">
    <source>
        <dbReference type="ARBA" id="ARBA00007577"/>
    </source>
</evidence>
<evidence type="ECO:0000256" key="9">
    <source>
        <dbReference type="ARBA" id="ARBA00023136"/>
    </source>
</evidence>
<evidence type="ECO:0000256" key="7">
    <source>
        <dbReference type="ARBA" id="ARBA00022840"/>
    </source>
</evidence>
<dbReference type="PROSITE" id="PS50929">
    <property type="entry name" value="ABC_TM1F"/>
    <property type="match status" value="2"/>
</dbReference>
<evidence type="ECO:0000259" key="14">
    <source>
        <dbReference type="PROSITE" id="PS50929"/>
    </source>
</evidence>
<dbReference type="GO" id="GO:0016887">
    <property type="term" value="F:ATP hydrolysis activity"/>
    <property type="evidence" value="ECO:0007669"/>
    <property type="project" value="InterPro"/>
</dbReference>
<dbReference type="CDD" id="cd18577">
    <property type="entry name" value="ABC_6TM_Pgp_ABCB1_D1_like"/>
    <property type="match status" value="1"/>
</dbReference>
<dbReference type="Gene3D" id="1.20.1560.10">
    <property type="entry name" value="ABC transporter type 1, transmembrane domain"/>
    <property type="match status" value="2"/>
</dbReference>